<dbReference type="AlphaFoldDB" id="A0A136IVF3"/>
<dbReference type="InterPro" id="IPR058329">
    <property type="entry name" value="Arp1_N"/>
</dbReference>
<feature type="signal peptide" evidence="1">
    <location>
        <begin position="1"/>
        <end position="20"/>
    </location>
</feature>
<keyword evidence="5" id="KW-1185">Reference proteome</keyword>
<gene>
    <name evidence="4" type="ORF">Micbo1qcDRAFT_235703</name>
</gene>
<dbReference type="InParanoid" id="A0A136IVF3"/>
<evidence type="ECO:0000259" key="3">
    <source>
        <dbReference type="Pfam" id="PF26053"/>
    </source>
</evidence>
<feature type="domain" description="Amidase" evidence="2">
    <location>
        <begin position="211"/>
        <end position="380"/>
    </location>
</feature>
<dbReference type="InterPro" id="IPR023631">
    <property type="entry name" value="Amidase_dom"/>
</dbReference>
<accession>A0A136IVF3</accession>
<proteinExistence type="predicted"/>
<evidence type="ECO:0000313" key="4">
    <source>
        <dbReference type="EMBL" id="KXJ88907.1"/>
    </source>
</evidence>
<keyword evidence="1" id="KW-0732">Signal</keyword>
<dbReference type="PANTHER" id="PTHR46310:SF7">
    <property type="entry name" value="AMIDASE 1"/>
    <property type="match status" value="1"/>
</dbReference>
<dbReference type="InterPro" id="IPR036928">
    <property type="entry name" value="AS_sf"/>
</dbReference>
<sequence>MSIAKVFLAVCASSIRLGLAQSTIQDRGRTVSVGNVTYYMPGYSEVTLHTTQQSLFDLSTDVVHLVPVTHVVPASDDPGESIEAILAGYEAADDVWSSAFGEYLLVSNTAANATGSLPGQNILSTSNCSALAGSLDKLPPGPYLAQVSPGGILSLFRTYRVYADNAGAFYYGVLQKPDGSFEVLSSASPLTNGGGAAAVAVPSRLYYPAPSTEKPLSGVRVGVKDLYDLKGLKTSAGSRAWFDLYSPANATAPSIQYLIDLGAVVVGKTRTSQFANGQAPTADWVDFHDPFNARGEGYQDPSSSSAGAGSAESNYDWIDLNIGSDTGGSVRAPAAVGGVFGNRPSQYVMTLEGVLPMSTSMDTPAFVARSAVEFAAWGKAWYGRGNASLRSYPEFPKKLIYPIDTPGINTTEYPSPGFFPTPNADAQALYDSFTAGLEALLGANRTVYDFYTAYRDAHDGLYPPDQLGAVWSMMTSYEQYRNVFSVLSDDWSAAHGGDMPYFDPPVRLNRDYGRNTSAATFAEGVANKTVFKTWLETEVLVPEHDSAHCSSALLVHPIWPGMPSYRDNYPSGSPEEVGIYFGWNQYGISQLGGVPEVVVPIGQVRYDSRVSETEKWLPVAVSINAAEGCDFVLYDLVSVLAERGVILKEVKTGATVV</sequence>
<reference evidence="5" key="1">
    <citation type="submission" date="2016-02" db="EMBL/GenBank/DDBJ databases">
        <title>Draft genome sequence of Microdochium bolleyi, a fungal endophyte of beachgrass.</title>
        <authorList>
            <consortium name="DOE Joint Genome Institute"/>
            <person name="David A.S."/>
            <person name="May G."/>
            <person name="Haridas S."/>
            <person name="Lim J."/>
            <person name="Wang M."/>
            <person name="Labutti K."/>
            <person name="Lipzen A."/>
            <person name="Barry K."/>
            <person name="Grigoriev I.V."/>
        </authorList>
    </citation>
    <scope>NUCLEOTIDE SEQUENCE [LARGE SCALE GENOMIC DNA]</scope>
    <source>
        <strain evidence="5">J235TASD1</strain>
    </source>
</reference>
<feature type="domain" description="Scytalone dehydratase-like protein Arp1 N-terminal" evidence="3">
    <location>
        <begin position="61"/>
        <end position="159"/>
    </location>
</feature>
<dbReference type="Gene3D" id="3.90.1300.10">
    <property type="entry name" value="Amidase signature (AS) domain"/>
    <property type="match status" value="1"/>
</dbReference>
<organism evidence="4 5">
    <name type="scientific">Microdochium bolleyi</name>
    <dbReference type="NCBI Taxonomy" id="196109"/>
    <lineage>
        <taxon>Eukaryota</taxon>
        <taxon>Fungi</taxon>
        <taxon>Dikarya</taxon>
        <taxon>Ascomycota</taxon>
        <taxon>Pezizomycotina</taxon>
        <taxon>Sordariomycetes</taxon>
        <taxon>Xylariomycetidae</taxon>
        <taxon>Xylariales</taxon>
        <taxon>Microdochiaceae</taxon>
        <taxon>Microdochium</taxon>
    </lineage>
</organism>
<dbReference type="SUPFAM" id="SSF75304">
    <property type="entry name" value="Amidase signature (AS) enzymes"/>
    <property type="match status" value="1"/>
</dbReference>
<evidence type="ECO:0000259" key="2">
    <source>
        <dbReference type="Pfam" id="PF01425"/>
    </source>
</evidence>
<feature type="chain" id="PRO_5007293164" evidence="1">
    <location>
        <begin position="21"/>
        <end position="657"/>
    </location>
</feature>
<dbReference type="STRING" id="196109.A0A136IVF3"/>
<evidence type="ECO:0000256" key="1">
    <source>
        <dbReference type="SAM" id="SignalP"/>
    </source>
</evidence>
<dbReference type="PANTHER" id="PTHR46310">
    <property type="entry name" value="AMIDASE 1"/>
    <property type="match status" value="1"/>
</dbReference>
<dbReference type="OrthoDB" id="5423360at2759"/>
<name>A0A136IVF3_9PEZI</name>
<dbReference type="EMBL" id="KQ964257">
    <property type="protein sequence ID" value="KXJ88907.1"/>
    <property type="molecule type" value="Genomic_DNA"/>
</dbReference>
<evidence type="ECO:0000313" key="5">
    <source>
        <dbReference type="Proteomes" id="UP000070501"/>
    </source>
</evidence>
<dbReference type="Pfam" id="PF26053">
    <property type="entry name" value="DUF8016"/>
    <property type="match status" value="1"/>
</dbReference>
<dbReference type="Pfam" id="PF01425">
    <property type="entry name" value="Amidase"/>
    <property type="match status" value="1"/>
</dbReference>
<dbReference type="Proteomes" id="UP000070501">
    <property type="component" value="Unassembled WGS sequence"/>
</dbReference>
<protein>
    <submittedName>
        <fullName evidence="4">Amidase signature domain-containing protein</fullName>
    </submittedName>
</protein>